<sequence length="612" mass="67222">MRTSIATVSIGGTLEAKLEAARSAGFDGIEIFENDLISSFATPRQIRSWAERLGLRIDLYQPFRDFEGVPAEQLSANLRRAEAKLDLAAELGAATMLVCSNVATATIDDDRTAADQLRRLGDLAAERGVRIAYEALAWGRFVNTYRRSWQVVERTDHPSVGLCLDSFHIFSRSSTLAEMGEIPGAKIFFCQIADAPLMDLDPLSWSRHYRLFPGQGGFPLPEFMSAVLSTGYDGPISIEVFNDVFRQTDPIRTARDAHRSLRYLEDLTARATISTPASPMPLERLPPASTIRTHDFVEIHGTVAGELSNLLTGLGFRPHGTHRSKPVALWTLGEVRLVLDDTRSPGSNAKVTALGFEVDDPVASAARADQLNITRLSRETAAGEQVLYGIAAPDGTEVYFCAPHPGSEPAWAREFSKVDAAEHEAVLLGSVTLDHVALTEPWYSFDEAILYYRATLGLEPEQSVDVADAYGLVRSQALRSADGAIALVLNVQPLSESPPVHHRGADHIALRVSDLPATVRRLRRAGMRMLEIPANYYADLRARYGLTDEVVAQLQDLDLLFDRDDRGGEFLQCYTRTVGSVFFELVQRTGGYDGFGAANSSVRRVAQMRSPT</sequence>
<dbReference type="InterPro" id="IPR050312">
    <property type="entry name" value="IolE/XylAMocC-like"/>
</dbReference>
<evidence type="ECO:0000256" key="1">
    <source>
        <dbReference type="ARBA" id="ARBA00023277"/>
    </source>
</evidence>
<feature type="domain" description="VOC" evidence="3">
    <location>
        <begin position="293"/>
        <end position="403"/>
    </location>
</feature>
<feature type="binding site" evidence="2">
    <location>
        <position position="507"/>
    </location>
    <ligand>
        <name>Mg(2+)</name>
        <dbReference type="ChEBI" id="CHEBI:18420"/>
    </ligand>
</feature>
<keyword evidence="1" id="KW-0119">Carbohydrate metabolism</keyword>
<comment type="caution">
    <text evidence="4">The sequence shown here is derived from an EMBL/GenBank/DDBJ whole genome shotgun (WGS) entry which is preliminary data.</text>
</comment>
<dbReference type="HAMAP" id="MF_02238">
    <property type="entry name" value="DSD"/>
    <property type="match status" value="1"/>
</dbReference>
<comment type="catalytic activity">
    <reaction evidence="2">
        <text>3-dehydroshikimate = 3,4-dihydroxybenzoate + H2O</text>
        <dbReference type="Rhea" id="RHEA:24848"/>
        <dbReference type="ChEBI" id="CHEBI:15377"/>
        <dbReference type="ChEBI" id="CHEBI:16630"/>
        <dbReference type="ChEBI" id="CHEBI:36241"/>
        <dbReference type="EC" id="4.2.1.118"/>
    </reaction>
</comment>
<dbReference type="InterPro" id="IPR036237">
    <property type="entry name" value="Xyl_isomerase-like_sf"/>
</dbReference>
<evidence type="ECO:0000259" key="3">
    <source>
        <dbReference type="PROSITE" id="PS51819"/>
    </source>
</evidence>
<keyword evidence="5" id="KW-1185">Reference proteome</keyword>
<accession>A0ABP7G529</accession>
<feature type="binding site" evidence="2">
    <location>
        <position position="134"/>
    </location>
    <ligand>
        <name>a divalent metal cation</name>
        <dbReference type="ChEBI" id="CHEBI:60240"/>
        <note>catalytic</note>
    </ligand>
</feature>
<feature type="binding site" evidence="2">
    <location>
        <position position="239"/>
    </location>
    <ligand>
        <name>a divalent metal cation</name>
        <dbReference type="ChEBI" id="CHEBI:60240"/>
        <note>catalytic</note>
    </ligand>
</feature>
<dbReference type="InterPro" id="IPR013022">
    <property type="entry name" value="Xyl_isomerase-like_TIM-brl"/>
</dbReference>
<dbReference type="SUPFAM" id="SSF51658">
    <property type="entry name" value="Xylose isomerase-like"/>
    <property type="match status" value="1"/>
</dbReference>
<gene>
    <name evidence="4" type="primary">qsuB</name>
    <name evidence="4" type="ORF">GCM10022240_06690</name>
</gene>
<dbReference type="EC" id="4.2.1.118" evidence="2"/>
<dbReference type="Proteomes" id="UP001500540">
    <property type="component" value="Unassembled WGS sequence"/>
</dbReference>
<feature type="binding site" evidence="2">
    <location>
        <position position="191"/>
    </location>
    <ligand>
        <name>a divalent metal cation</name>
        <dbReference type="ChEBI" id="CHEBI:60240"/>
        <note>catalytic</note>
    </ligand>
</feature>
<dbReference type="SUPFAM" id="SSF54593">
    <property type="entry name" value="Glyoxalase/Bleomycin resistance protein/Dihydroxybiphenyl dioxygenase"/>
    <property type="match status" value="1"/>
</dbReference>
<comment type="pathway">
    <text evidence="2">Aromatic compound metabolism; 3,4-dihydroxybenzoate biosynthesis.</text>
</comment>
<feature type="binding site" evidence="2">
    <location>
        <position position="165"/>
    </location>
    <ligand>
        <name>a divalent metal cation</name>
        <dbReference type="ChEBI" id="CHEBI:60240"/>
        <note>catalytic</note>
    </ligand>
</feature>
<proteinExistence type="inferred from homology"/>
<feature type="domain" description="VOC" evidence="3">
    <location>
        <begin position="432"/>
        <end position="588"/>
    </location>
</feature>
<dbReference type="EMBL" id="BAABAF010000002">
    <property type="protein sequence ID" value="GAA3756517.1"/>
    <property type="molecule type" value="Genomic_DNA"/>
</dbReference>
<comment type="function">
    <text evidence="2">Catalyzes the conversion of 3-dehydroshikimate to protocatechuate (3,4-dihydroxybenzoate), a common intermediate of quinate and shikimate degradation pathways.</text>
</comment>
<feature type="binding site" evidence="2">
    <location>
        <position position="435"/>
    </location>
    <ligand>
        <name>Mg(2+)</name>
        <dbReference type="ChEBI" id="CHEBI:18420"/>
    </ligand>
</feature>
<dbReference type="PANTHER" id="PTHR12110">
    <property type="entry name" value="HYDROXYPYRUVATE ISOMERASE"/>
    <property type="match status" value="1"/>
</dbReference>
<protein>
    <recommendedName>
        <fullName evidence="2">3-dehydroshikimate dehydratase</fullName>
        <shortName evidence="2">DSD</shortName>
        <ecNumber evidence="2">4.2.1.118</ecNumber>
    </recommendedName>
</protein>
<dbReference type="Gene3D" id="3.10.180.10">
    <property type="entry name" value="2,3-Dihydroxybiphenyl 1,2-Dioxygenase, domain 1"/>
    <property type="match status" value="2"/>
</dbReference>
<comment type="cofactor">
    <cofactor evidence="2">
        <name>a divalent metal cation</name>
        <dbReference type="ChEBI" id="CHEBI:60240"/>
    </cofactor>
</comment>
<feature type="binding site" evidence="2">
    <location>
        <position position="584"/>
    </location>
    <ligand>
        <name>Mg(2+)</name>
        <dbReference type="ChEBI" id="CHEBI:18420"/>
    </ligand>
</feature>
<dbReference type="Pfam" id="PF00903">
    <property type="entry name" value="Glyoxalase"/>
    <property type="match status" value="1"/>
</dbReference>
<dbReference type="PROSITE" id="PS51819">
    <property type="entry name" value="VOC"/>
    <property type="match status" value="2"/>
</dbReference>
<reference evidence="5" key="1">
    <citation type="journal article" date="2019" name="Int. J. Syst. Evol. Microbiol.">
        <title>The Global Catalogue of Microorganisms (GCM) 10K type strain sequencing project: providing services to taxonomists for standard genome sequencing and annotation.</title>
        <authorList>
            <consortium name="The Broad Institute Genomics Platform"/>
            <consortium name="The Broad Institute Genome Sequencing Center for Infectious Disease"/>
            <person name="Wu L."/>
            <person name="Ma J."/>
        </authorList>
    </citation>
    <scope>NUCLEOTIDE SEQUENCE [LARGE SCALE GENOMIC DNA]</scope>
    <source>
        <strain evidence="5">JCM 16950</strain>
    </source>
</reference>
<keyword evidence="2" id="KW-0456">Lyase</keyword>
<dbReference type="Pfam" id="PF01261">
    <property type="entry name" value="AP_endonuc_2"/>
    <property type="match status" value="1"/>
</dbReference>
<organism evidence="4 5">
    <name type="scientific">Microbacterium kribbense</name>
    <dbReference type="NCBI Taxonomy" id="433645"/>
    <lineage>
        <taxon>Bacteria</taxon>
        <taxon>Bacillati</taxon>
        <taxon>Actinomycetota</taxon>
        <taxon>Actinomycetes</taxon>
        <taxon>Micrococcales</taxon>
        <taxon>Microbacteriaceae</taxon>
        <taxon>Microbacterium</taxon>
    </lineage>
</organism>
<dbReference type="InterPro" id="IPR004360">
    <property type="entry name" value="Glyas_Fos-R_dOase_dom"/>
</dbReference>
<dbReference type="InterPro" id="IPR029068">
    <property type="entry name" value="Glyas_Bleomycin-R_OHBP_Dase"/>
</dbReference>
<name>A0ABP7G529_9MICO</name>
<dbReference type="InterPro" id="IPR043700">
    <property type="entry name" value="DSD"/>
</dbReference>
<dbReference type="Gene3D" id="3.20.20.150">
    <property type="entry name" value="Divalent-metal-dependent TIM barrel enzymes"/>
    <property type="match status" value="1"/>
</dbReference>
<evidence type="ECO:0000313" key="5">
    <source>
        <dbReference type="Proteomes" id="UP001500540"/>
    </source>
</evidence>
<keyword evidence="2" id="KW-0479">Metal-binding</keyword>
<dbReference type="InterPro" id="IPR037523">
    <property type="entry name" value="VOC_core"/>
</dbReference>
<evidence type="ECO:0000256" key="2">
    <source>
        <dbReference type="HAMAP-Rule" id="MF_02238"/>
    </source>
</evidence>
<comment type="similarity">
    <text evidence="2">Belongs to the bacterial two-domain DSD family.</text>
</comment>
<evidence type="ECO:0000313" key="4">
    <source>
        <dbReference type="EMBL" id="GAA3756517.1"/>
    </source>
</evidence>
<dbReference type="PANTHER" id="PTHR12110:SF21">
    <property type="entry name" value="XYLOSE ISOMERASE-LIKE TIM BARREL DOMAIN-CONTAINING PROTEIN"/>
    <property type="match status" value="1"/>
</dbReference>